<dbReference type="Proteomes" id="UP001596056">
    <property type="component" value="Unassembled WGS sequence"/>
</dbReference>
<keyword evidence="2" id="KW-1185">Reference proteome</keyword>
<dbReference type="Gene3D" id="1.10.3700.10">
    <property type="entry name" value="AGR C 984p-like"/>
    <property type="match status" value="1"/>
</dbReference>
<proteinExistence type="predicted"/>
<dbReference type="EMBL" id="JBHSNA010000003">
    <property type="protein sequence ID" value="MFC5565678.1"/>
    <property type="molecule type" value="Genomic_DNA"/>
</dbReference>
<evidence type="ECO:0000313" key="1">
    <source>
        <dbReference type="EMBL" id="MFC5565678.1"/>
    </source>
</evidence>
<comment type="caution">
    <text evidence="1">The sequence shown here is derived from an EMBL/GenBank/DDBJ whole genome shotgun (WGS) entry which is preliminary data.</text>
</comment>
<gene>
    <name evidence="1" type="ORF">ACFPOC_04505</name>
</gene>
<dbReference type="InterPro" id="IPR010626">
    <property type="entry name" value="DUF1217"/>
</dbReference>
<dbReference type="RefSeq" id="WP_209838346.1">
    <property type="nucleotide sequence ID" value="NZ_JAGGJP010000003.1"/>
</dbReference>
<evidence type="ECO:0000313" key="2">
    <source>
        <dbReference type="Proteomes" id="UP001596056"/>
    </source>
</evidence>
<protein>
    <submittedName>
        <fullName evidence="1">DUF1217 domain-containing protein</fullName>
    </submittedName>
</protein>
<dbReference type="InterPro" id="IPR023157">
    <property type="entry name" value="AGR-C-984p-like_sf"/>
</dbReference>
<dbReference type="Pfam" id="PF06748">
    <property type="entry name" value="DUF1217"/>
    <property type="match status" value="1"/>
</dbReference>
<name>A0ABW0S9S9_9RHOB</name>
<organism evidence="1 2">
    <name type="scientific">Rubellimicrobium aerolatum</name>
    <dbReference type="NCBI Taxonomy" id="490979"/>
    <lineage>
        <taxon>Bacteria</taxon>
        <taxon>Pseudomonadati</taxon>
        <taxon>Pseudomonadota</taxon>
        <taxon>Alphaproteobacteria</taxon>
        <taxon>Rhodobacterales</taxon>
        <taxon>Roseobacteraceae</taxon>
        <taxon>Rubellimicrobium</taxon>
    </lineage>
</organism>
<dbReference type="SUPFAM" id="SSF158837">
    <property type="entry name" value="AGR C 984p-like"/>
    <property type="match status" value="1"/>
</dbReference>
<sequence>MTYQPVLPLGGYTGWRVLQRTLDRQEANFNKSAPVQRATDYFKANIAKAKTAADLVGDRRLLEVALGAFGLSEDINSKAFLRKVLEGGTLNSASLANKLSDKRYAAFAKAFGYGDGGARTGLSTFPDTIISRYRAESFEQAVGEQDNNLRLALNLKDSLAETAASTTNTNAQWYYLMGNTPLRSVFETALGLPSTLSAVDVDKQLAAFKSRSEAVFGTSKLSDFTDATRQEKLIRLFLVRSEMQTSAATPAAMALSLLSRS</sequence>
<reference evidence="2" key="1">
    <citation type="journal article" date="2019" name="Int. J. Syst. Evol. Microbiol.">
        <title>The Global Catalogue of Microorganisms (GCM) 10K type strain sequencing project: providing services to taxonomists for standard genome sequencing and annotation.</title>
        <authorList>
            <consortium name="The Broad Institute Genomics Platform"/>
            <consortium name="The Broad Institute Genome Sequencing Center for Infectious Disease"/>
            <person name="Wu L."/>
            <person name="Ma J."/>
        </authorList>
    </citation>
    <scope>NUCLEOTIDE SEQUENCE [LARGE SCALE GENOMIC DNA]</scope>
    <source>
        <strain evidence="2">KACC 11588</strain>
    </source>
</reference>
<accession>A0ABW0S9S9</accession>